<name>A0A1Y3LGD8_PSEPU</name>
<sequence>MIGELIPDPRAAATLQLNASIDSYFHGGGTVQVLRGFEPVPPRPHQAPEQSSSLQSIAERFQAERDLVQRVKEAAQTLTLAEAVHELGMGRSELHRMSKAHDFFFKSNDKERLRREIARQAKAEEAAKLVTLIKANSDKGLSRHFVAKRLGISPHYLRRLIEEHGIDFPLYGDRP</sequence>
<dbReference type="AlphaFoldDB" id="A0A1Y3LGD8"/>
<gene>
    <name evidence="1" type="ORF">B8W72_10605</name>
</gene>
<dbReference type="RefSeq" id="WP_086975788.1">
    <property type="nucleotide sequence ID" value="NZ_CP045551.1"/>
</dbReference>
<accession>A0A1Y3LGD8</accession>
<evidence type="ECO:0000313" key="2">
    <source>
        <dbReference type="Proteomes" id="UP000196082"/>
    </source>
</evidence>
<dbReference type="EMBL" id="NFSB01000070">
    <property type="protein sequence ID" value="OUM34452.1"/>
    <property type="molecule type" value="Genomic_DNA"/>
</dbReference>
<dbReference type="Proteomes" id="UP000196082">
    <property type="component" value="Unassembled WGS sequence"/>
</dbReference>
<comment type="caution">
    <text evidence="1">The sequence shown here is derived from an EMBL/GenBank/DDBJ whole genome shotgun (WGS) entry which is preliminary data.</text>
</comment>
<protein>
    <submittedName>
        <fullName evidence="1">Uncharacterized protein</fullName>
    </submittedName>
</protein>
<reference evidence="1 2" key="1">
    <citation type="submission" date="2017-05" db="EMBL/GenBank/DDBJ databases">
        <title>Whole genome sequence of Pseudomonas putida isolate 1312 commercialized as a biostimulant.</title>
        <authorList>
            <person name="Crovadore J."/>
            <person name="Blanc P."/>
            <person name="Chablais R."/>
            <person name="Cochard B."/>
            <person name="Grizard D."/>
            <person name="Lefort F."/>
        </authorList>
    </citation>
    <scope>NUCLEOTIDE SEQUENCE [LARGE SCALE GENOMIC DNA]</scope>
    <source>
        <strain evidence="1 2">1312</strain>
    </source>
</reference>
<evidence type="ECO:0000313" key="1">
    <source>
        <dbReference type="EMBL" id="OUM34452.1"/>
    </source>
</evidence>
<proteinExistence type="predicted"/>
<organism evidence="1 2">
    <name type="scientific">Pseudomonas putida</name>
    <name type="common">Arthrobacter siderocapsulatus</name>
    <dbReference type="NCBI Taxonomy" id="303"/>
    <lineage>
        <taxon>Bacteria</taxon>
        <taxon>Pseudomonadati</taxon>
        <taxon>Pseudomonadota</taxon>
        <taxon>Gammaproteobacteria</taxon>
        <taxon>Pseudomonadales</taxon>
        <taxon>Pseudomonadaceae</taxon>
        <taxon>Pseudomonas</taxon>
    </lineage>
</organism>